<proteinExistence type="predicted"/>
<name>A0ABX9F906_9BURK</name>
<evidence type="ECO:0000313" key="1">
    <source>
        <dbReference type="EMBL" id="RAZ42095.1"/>
    </source>
</evidence>
<gene>
    <name evidence="1" type="ORF">DP176_05850</name>
</gene>
<keyword evidence="2" id="KW-1185">Reference proteome</keyword>
<accession>A0ABX9F906</accession>
<organism evidence="1 2">
    <name type="scientific">Polynucleobacter paneuropaeus</name>
    <dbReference type="NCBI Taxonomy" id="2527775"/>
    <lineage>
        <taxon>Bacteria</taxon>
        <taxon>Pseudomonadati</taxon>
        <taxon>Pseudomonadota</taxon>
        <taxon>Betaproteobacteria</taxon>
        <taxon>Burkholderiales</taxon>
        <taxon>Burkholderiaceae</taxon>
        <taxon>Polynucleobacter</taxon>
    </lineage>
</organism>
<evidence type="ECO:0000313" key="2">
    <source>
        <dbReference type="Proteomes" id="UP000251072"/>
    </source>
</evidence>
<protein>
    <submittedName>
        <fullName evidence="1">Uncharacterized protein</fullName>
    </submittedName>
</protein>
<dbReference type="EMBL" id="QMCH01000003">
    <property type="protein sequence ID" value="RAZ42095.1"/>
    <property type="molecule type" value="Genomic_DNA"/>
</dbReference>
<comment type="caution">
    <text evidence="1">The sequence shown here is derived from an EMBL/GenBank/DDBJ whole genome shotgun (WGS) entry which is preliminary data.</text>
</comment>
<reference evidence="1 2" key="1">
    <citation type="submission" date="2018-06" db="EMBL/GenBank/DDBJ databases">
        <title>Genome of strain Polynucleobacter sp. FUKU-NW-11.</title>
        <authorList>
            <person name="Hahn M.W."/>
        </authorList>
    </citation>
    <scope>NUCLEOTIDE SEQUENCE [LARGE SCALE GENOMIC DNA]</scope>
    <source>
        <strain evidence="2">FUKU-NW11</strain>
    </source>
</reference>
<sequence>MISALFLVTIMPLQIQPNAGLANALRKPLAVKAFVDTAKILGLPKFRLRDDKGNPYVADKTLRQEPLALVYDNAGIIFLSEVSARKAYIFSYVRR</sequence>
<dbReference type="Proteomes" id="UP000251072">
    <property type="component" value="Unassembled WGS sequence"/>
</dbReference>